<evidence type="ECO:0000313" key="1">
    <source>
        <dbReference type="EMBL" id="CAD7656115.1"/>
    </source>
</evidence>
<dbReference type="InterPro" id="IPR017850">
    <property type="entry name" value="Alkaline_phosphatase_core_sf"/>
</dbReference>
<gene>
    <name evidence="1" type="ORF">ONB1V03_LOCUS12755</name>
</gene>
<evidence type="ECO:0000313" key="2">
    <source>
        <dbReference type="Proteomes" id="UP000728032"/>
    </source>
</evidence>
<sequence>EAQIRRADDRVGYLLRRLRDHNLLNNTNIIVLSDHGMAEVRGNRVINLSKLVNPDWYHMVGASPTWSIAPKHGYTSRVYDALKKVSKSNHFTVYWKDDIPEHFHYKHNRRVLPIFLMADEGWDVFKEGKKWRPKGYPVWGNHGWDNTLPSMRPLFVAKGPAFKSRYVHSRVFLNTDLFPLMLQILGLPSKQFPSDGSLNTLISSGSGGGSPSPPASINLLAVNNYNECEGKDTNNYTFIRTWSQTLPCTDDRDGTAWVGSNDTLSACPPNGPRVVYQLEKLANSTYPQGAFVQIETLYLVVSGQGPLQGKYVYSKYIILLDVYQKACTTVLGLGYTSTNNAVLLISDNLNLNVFVSPAGAYDQFKKGCTTVCKGSGFTV</sequence>
<dbReference type="SUPFAM" id="SSF53649">
    <property type="entry name" value="Alkaline phosphatase-like"/>
    <property type="match status" value="1"/>
</dbReference>
<accession>A0A7R9M9I3</accession>
<feature type="non-terminal residue" evidence="1">
    <location>
        <position position="1"/>
    </location>
</feature>
<keyword evidence="2" id="KW-1185">Reference proteome</keyword>
<name>A0A7R9M9I3_9ACAR</name>
<dbReference type="AlphaFoldDB" id="A0A7R9M9I3"/>
<dbReference type="GO" id="GO:0016787">
    <property type="term" value="F:hydrolase activity"/>
    <property type="evidence" value="ECO:0007669"/>
    <property type="project" value="UniProtKB-ARBA"/>
</dbReference>
<dbReference type="PANTHER" id="PTHR10151:SF120">
    <property type="entry name" value="BIS(5'-ADENOSYL)-TRIPHOSPHATASE"/>
    <property type="match status" value="1"/>
</dbReference>
<dbReference type="EMBL" id="OC925397">
    <property type="protein sequence ID" value="CAD7656115.1"/>
    <property type="molecule type" value="Genomic_DNA"/>
</dbReference>
<protein>
    <submittedName>
        <fullName evidence="1">Uncharacterized protein</fullName>
    </submittedName>
</protein>
<dbReference type="OrthoDB" id="415411at2759"/>
<reference evidence="1" key="1">
    <citation type="submission" date="2020-11" db="EMBL/GenBank/DDBJ databases">
        <authorList>
            <person name="Tran Van P."/>
        </authorList>
    </citation>
    <scope>NUCLEOTIDE SEQUENCE</scope>
</reference>
<dbReference type="Gene3D" id="3.40.720.10">
    <property type="entry name" value="Alkaline Phosphatase, subunit A"/>
    <property type="match status" value="1"/>
</dbReference>
<dbReference type="Proteomes" id="UP000728032">
    <property type="component" value="Unassembled WGS sequence"/>
</dbReference>
<dbReference type="Pfam" id="PF01663">
    <property type="entry name" value="Phosphodiest"/>
    <property type="match status" value="1"/>
</dbReference>
<proteinExistence type="predicted"/>
<dbReference type="InterPro" id="IPR002591">
    <property type="entry name" value="Phosphodiest/P_Trfase"/>
</dbReference>
<organism evidence="1">
    <name type="scientific">Oppiella nova</name>
    <dbReference type="NCBI Taxonomy" id="334625"/>
    <lineage>
        <taxon>Eukaryota</taxon>
        <taxon>Metazoa</taxon>
        <taxon>Ecdysozoa</taxon>
        <taxon>Arthropoda</taxon>
        <taxon>Chelicerata</taxon>
        <taxon>Arachnida</taxon>
        <taxon>Acari</taxon>
        <taxon>Acariformes</taxon>
        <taxon>Sarcoptiformes</taxon>
        <taxon>Oribatida</taxon>
        <taxon>Brachypylina</taxon>
        <taxon>Oppioidea</taxon>
        <taxon>Oppiidae</taxon>
        <taxon>Oppiella</taxon>
    </lineage>
</organism>
<dbReference type="PANTHER" id="PTHR10151">
    <property type="entry name" value="ECTONUCLEOTIDE PYROPHOSPHATASE/PHOSPHODIESTERASE"/>
    <property type="match status" value="1"/>
</dbReference>
<dbReference type="EMBL" id="CAJPVJ010010572">
    <property type="protein sequence ID" value="CAG2173302.1"/>
    <property type="molecule type" value="Genomic_DNA"/>
</dbReference>